<dbReference type="EMBL" id="CP051635">
    <property type="protein sequence ID" value="UTC99625.1"/>
    <property type="molecule type" value="Genomic_DNA"/>
</dbReference>
<organism evidence="2 3">
    <name type="scientific">Treponema denticola</name>
    <dbReference type="NCBI Taxonomy" id="158"/>
    <lineage>
        <taxon>Bacteria</taxon>
        <taxon>Pseudomonadati</taxon>
        <taxon>Spirochaetota</taxon>
        <taxon>Spirochaetia</taxon>
        <taxon>Spirochaetales</taxon>
        <taxon>Treponemataceae</taxon>
        <taxon>Treponema</taxon>
    </lineage>
</organism>
<dbReference type="AlphaFoldDB" id="A0A9Q9EWK2"/>
<protein>
    <submittedName>
        <fullName evidence="2">DUF2281 domain-containing protein</fullName>
    </submittedName>
</protein>
<proteinExistence type="predicted"/>
<sequence length="68" mass="8022">MSYASLEKKMNNLTIEQQESVFDYINFLLYKNNVNKKKVVHRTPGGLKGSFYMADDFDKTPECFEEYI</sequence>
<dbReference type="RefSeq" id="WP_253716552.1">
    <property type="nucleotide sequence ID" value="NZ_CP051522.1"/>
</dbReference>
<accession>A0A9Q9EWK2</accession>
<evidence type="ECO:0000313" key="2">
    <source>
        <dbReference type="EMBL" id="UTC99625.1"/>
    </source>
</evidence>
<name>A0A9Q9EWK2_TREDN</name>
<reference evidence="2" key="1">
    <citation type="submission" date="2020-04" db="EMBL/GenBank/DDBJ databases">
        <title>Comparative genomics of oral phylogroup-2 Treponema strains.</title>
        <authorList>
            <person name="Zeng H."/>
            <person name="Chan Y.K."/>
            <person name="Watt R.M."/>
        </authorList>
    </citation>
    <scope>NUCLEOTIDE SEQUENCE</scope>
    <source>
        <strain evidence="2">OMZ 905</strain>
    </source>
</reference>
<evidence type="ECO:0000313" key="3">
    <source>
        <dbReference type="Proteomes" id="UP001056981"/>
    </source>
</evidence>
<dbReference type="Pfam" id="PF10047">
    <property type="entry name" value="DUF2281"/>
    <property type="match status" value="1"/>
</dbReference>
<dbReference type="InterPro" id="IPR018739">
    <property type="entry name" value="DUF2281"/>
</dbReference>
<feature type="domain" description="DUF2281" evidence="1">
    <location>
        <begin position="6"/>
        <end position="67"/>
    </location>
</feature>
<dbReference type="Proteomes" id="UP001056981">
    <property type="component" value="Chromosome"/>
</dbReference>
<evidence type="ECO:0000259" key="1">
    <source>
        <dbReference type="Pfam" id="PF10047"/>
    </source>
</evidence>
<gene>
    <name evidence="2" type="ORF">E4N86_02435</name>
</gene>